<dbReference type="EC" id="1.3.8.6" evidence="9"/>
<feature type="domain" description="Acyl-CoA oxidase/dehydrogenase middle" evidence="14">
    <location>
        <begin position="152"/>
        <end position="242"/>
    </location>
</feature>
<evidence type="ECO:0000256" key="1">
    <source>
        <dbReference type="ARBA" id="ARBA00001974"/>
    </source>
</evidence>
<dbReference type="FunFam" id="1.10.540.10:FF:000026">
    <property type="entry name" value="Acyl-CoA dehydrogenase medium chain"/>
    <property type="match status" value="1"/>
</dbReference>
<evidence type="ECO:0000256" key="6">
    <source>
        <dbReference type="ARBA" id="ARBA00023002"/>
    </source>
</evidence>
<comment type="catalytic activity">
    <reaction evidence="10">
        <text>glutaryl-CoA + oxidized [electron-transfer flavoprotein] + 2 H(+) = (2E)-butenoyl-CoA + reduced [electron-transfer flavoprotein] + CO2</text>
        <dbReference type="Rhea" id="RHEA:13389"/>
        <dbReference type="Rhea" id="RHEA-COMP:10685"/>
        <dbReference type="Rhea" id="RHEA-COMP:10686"/>
        <dbReference type="ChEBI" id="CHEBI:15378"/>
        <dbReference type="ChEBI" id="CHEBI:16526"/>
        <dbReference type="ChEBI" id="CHEBI:57332"/>
        <dbReference type="ChEBI" id="CHEBI:57378"/>
        <dbReference type="ChEBI" id="CHEBI:57692"/>
        <dbReference type="ChEBI" id="CHEBI:58307"/>
        <dbReference type="EC" id="1.3.8.6"/>
    </reaction>
</comment>
<dbReference type="InterPro" id="IPR006089">
    <property type="entry name" value="Acyl-CoA_DH_CS"/>
</dbReference>
<gene>
    <name evidence="16" type="ORF">AVDCRST_MAG78-2461</name>
</gene>
<dbReference type="InterPro" id="IPR009075">
    <property type="entry name" value="AcylCo_DH/oxidase_C"/>
</dbReference>
<dbReference type="SUPFAM" id="SSF47203">
    <property type="entry name" value="Acyl-CoA dehydrogenase C-terminal domain-like"/>
    <property type="match status" value="1"/>
</dbReference>
<sequence>MKTAGKHQTNADTKANGRSGSERREATDLLGLDNLFSDEELATREEIRSFVEERIKPNLREWWEGAIFPRELVPEMAARGLLGMHLEGYGCAGKSAVEYGLACMELEAGDSGLRTFVSVQGSLAMSAIHKFGSEEQKQDWLPRMAKGEAIGCFGLTEPEAGSDPSSMKTFARKDGSDWVLNGQKRWIGMGTIADVAVVWAQTDDGIRGFLVPTDTAGFSAKDITPKLSMRISVQCDLSLEDVRLPERAMLPEAKGLRGPFACLGEARYGIIWGSMGAARDSYEAALGYAGGREQFGRLIAGFQLTQQKLVNMVLEIEKGTLLALHVGRMKDEGTVRPEHISAGKLNNVREAIEIAREARTILGGNGITLDYSPLRHANNLESVLTYEGTSEVHTLILGQALTGVPAFR</sequence>
<evidence type="ECO:0000256" key="7">
    <source>
        <dbReference type="ARBA" id="ARBA00037899"/>
    </source>
</evidence>
<keyword evidence="5" id="KW-0809">Transit peptide</keyword>
<evidence type="ECO:0000259" key="15">
    <source>
        <dbReference type="Pfam" id="PF02771"/>
    </source>
</evidence>
<feature type="domain" description="Acyl-CoA dehydrogenase/oxidase N-terminal" evidence="15">
    <location>
        <begin position="37"/>
        <end position="148"/>
    </location>
</feature>
<keyword evidence="3 11" id="KW-0285">Flavoprotein</keyword>
<dbReference type="Pfam" id="PF02771">
    <property type="entry name" value="Acyl-CoA_dh_N"/>
    <property type="match status" value="1"/>
</dbReference>
<evidence type="ECO:0000256" key="12">
    <source>
        <dbReference type="SAM" id="MobiDB-lite"/>
    </source>
</evidence>
<accession>A0A6J4QIZ1</accession>
<dbReference type="InterPro" id="IPR046373">
    <property type="entry name" value="Acyl-CoA_Oxase/DH_mid-dom_sf"/>
</dbReference>
<organism evidence="16">
    <name type="scientific">uncultured Rubrobacteraceae bacterium</name>
    <dbReference type="NCBI Taxonomy" id="349277"/>
    <lineage>
        <taxon>Bacteria</taxon>
        <taxon>Bacillati</taxon>
        <taxon>Actinomycetota</taxon>
        <taxon>Rubrobacteria</taxon>
        <taxon>Rubrobacterales</taxon>
        <taxon>Rubrobacteraceae</taxon>
        <taxon>environmental samples</taxon>
    </lineage>
</organism>
<comment type="pathway">
    <text evidence="7">Amino-acid metabolism; lysine degradation.</text>
</comment>
<dbReference type="InterPro" id="IPR036250">
    <property type="entry name" value="AcylCo_DH-like_C"/>
</dbReference>
<proteinExistence type="inferred from homology"/>
<reference evidence="16" key="1">
    <citation type="submission" date="2020-02" db="EMBL/GenBank/DDBJ databases">
        <authorList>
            <person name="Meier V. D."/>
        </authorList>
    </citation>
    <scope>NUCLEOTIDE SEQUENCE</scope>
    <source>
        <strain evidence="16">AVDCRST_MAG78</strain>
    </source>
</reference>
<keyword evidence="6 11" id="KW-0560">Oxidoreductase</keyword>
<evidence type="ECO:0000256" key="2">
    <source>
        <dbReference type="ARBA" id="ARBA00009347"/>
    </source>
</evidence>
<dbReference type="InterPro" id="IPR052033">
    <property type="entry name" value="Glutaryl-CoA_DH_mitochondrial"/>
</dbReference>
<keyword evidence="4 11" id="KW-0274">FAD</keyword>
<evidence type="ECO:0000256" key="10">
    <source>
        <dbReference type="ARBA" id="ARBA00049493"/>
    </source>
</evidence>
<evidence type="ECO:0000259" key="13">
    <source>
        <dbReference type="Pfam" id="PF00441"/>
    </source>
</evidence>
<evidence type="ECO:0000256" key="4">
    <source>
        <dbReference type="ARBA" id="ARBA00022827"/>
    </source>
</evidence>
<evidence type="ECO:0000313" key="16">
    <source>
        <dbReference type="EMBL" id="CAA9441278.1"/>
    </source>
</evidence>
<feature type="region of interest" description="Disordered" evidence="12">
    <location>
        <begin position="1"/>
        <end position="23"/>
    </location>
</feature>
<dbReference type="GO" id="GO:0004361">
    <property type="term" value="F:glutaryl-CoA dehydrogenase activity"/>
    <property type="evidence" value="ECO:0007669"/>
    <property type="project" value="UniProtKB-EC"/>
</dbReference>
<feature type="domain" description="Acyl-CoA dehydrogenase/oxidase C-terminal" evidence="13">
    <location>
        <begin position="255"/>
        <end position="401"/>
    </location>
</feature>
<evidence type="ECO:0000256" key="11">
    <source>
        <dbReference type="RuleBase" id="RU362125"/>
    </source>
</evidence>
<comment type="pathway">
    <text evidence="8">Amino-acid metabolism; tryptophan metabolism.</text>
</comment>
<dbReference type="PANTHER" id="PTHR42807">
    <property type="entry name" value="GLUTARYL-COA DEHYDROGENASE, MITOCHONDRIAL"/>
    <property type="match status" value="1"/>
</dbReference>
<dbReference type="PROSITE" id="PS00072">
    <property type="entry name" value="ACYL_COA_DH_1"/>
    <property type="match status" value="1"/>
</dbReference>
<dbReference type="InterPro" id="IPR037069">
    <property type="entry name" value="AcylCoA_DH/ox_N_sf"/>
</dbReference>
<dbReference type="EMBL" id="CADCVB010000166">
    <property type="protein sequence ID" value="CAA9441278.1"/>
    <property type="molecule type" value="Genomic_DNA"/>
</dbReference>
<feature type="compositionally biased region" description="Polar residues" evidence="12">
    <location>
        <begin position="1"/>
        <end position="19"/>
    </location>
</feature>
<dbReference type="Gene3D" id="2.40.110.10">
    <property type="entry name" value="Butyryl-CoA Dehydrogenase, subunit A, domain 2"/>
    <property type="match status" value="1"/>
</dbReference>
<name>A0A6J4QIZ1_9ACTN</name>
<dbReference type="AlphaFoldDB" id="A0A6J4QIZ1"/>
<dbReference type="Pfam" id="PF02770">
    <property type="entry name" value="Acyl-CoA_dh_M"/>
    <property type="match status" value="1"/>
</dbReference>
<evidence type="ECO:0000259" key="14">
    <source>
        <dbReference type="Pfam" id="PF02770"/>
    </source>
</evidence>
<dbReference type="GO" id="GO:0033539">
    <property type="term" value="P:fatty acid beta-oxidation using acyl-CoA dehydrogenase"/>
    <property type="evidence" value="ECO:0007669"/>
    <property type="project" value="TreeGrafter"/>
</dbReference>
<dbReference type="Gene3D" id="1.20.140.10">
    <property type="entry name" value="Butyryl-CoA Dehydrogenase, subunit A, domain 3"/>
    <property type="match status" value="1"/>
</dbReference>
<comment type="similarity">
    <text evidence="2 11">Belongs to the acyl-CoA dehydrogenase family.</text>
</comment>
<dbReference type="SUPFAM" id="SSF56645">
    <property type="entry name" value="Acyl-CoA dehydrogenase NM domain-like"/>
    <property type="match status" value="1"/>
</dbReference>
<dbReference type="InterPro" id="IPR013786">
    <property type="entry name" value="AcylCoA_DH/ox_N"/>
</dbReference>
<dbReference type="Pfam" id="PF00441">
    <property type="entry name" value="Acyl-CoA_dh_1"/>
    <property type="match status" value="1"/>
</dbReference>
<dbReference type="GO" id="GO:0050660">
    <property type="term" value="F:flavin adenine dinucleotide binding"/>
    <property type="evidence" value="ECO:0007669"/>
    <property type="project" value="InterPro"/>
</dbReference>
<dbReference type="InterPro" id="IPR006091">
    <property type="entry name" value="Acyl-CoA_Oxase/DH_mid-dom"/>
</dbReference>
<dbReference type="InterPro" id="IPR009100">
    <property type="entry name" value="AcylCoA_DH/oxidase_NM_dom_sf"/>
</dbReference>
<dbReference type="Gene3D" id="1.10.540.10">
    <property type="entry name" value="Acyl-CoA dehydrogenase/oxidase, N-terminal domain"/>
    <property type="match status" value="1"/>
</dbReference>
<evidence type="ECO:0000256" key="9">
    <source>
        <dbReference type="ARBA" id="ARBA00039033"/>
    </source>
</evidence>
<evidence type="ECO:0000256" key="8">
    <source>
        <dbReference type="ARBA" id="ARBA00037927"/>
    </source>
</evidence>
<protein>
    <recommendedName>
        <fullName evidence="9">glutaryl-CoA dehydrogenase (ETF)</fullName>
        <ecNumber evidence="9">1.3.8.6</ecNumber>
    </recommendedName>
</protein>
<dbReference type="PANTHER" id="PTHR42807:SF1">
    <property type="entry name" value="GLUTARYL-COA DEHYDROGENASE, MITOCHONDRIAL"/>
    <property type="match status" value="1"/>
</dbReference>
<comment type="cofactor">
    <cofactor evidence="1 11">
        <name>FAD</name>
        <dbReference type="ChEBI" id="CHEBI:57692"/>
    </cofactor>
</comment>
<dbReference type="GO" id="GO:0046949">
    <property type="term" value="P:fatty-acyl-CoA biosynthetic process"/>
    <property type="evidence" value="ECO:0007669"/>
    <property type="project" value="TreeGrafter"/>
</dbReference>
<dbReference type="GO" id="GO:0000062">
    <property type="term" value="F:fatty-acyl-CoA binding"/>
    <property type="evidence" value="ECO:0007669"/>
    <property type="project" value="TreeGrafter"/>
</dbReference>
<evidence type="ECO:0000256" key="5">
    <source>
        <dbReference type="ARBA" id="ARBA00022946"/>
    </source>
</evidence>
<evidence type="ECO:0000256" key="3">
    <source>
        <dbReference type="ARBA" id="ARBA00022630"/>
    </source>
</evidence>